<protein>
    <submittedName>
        <fullName evidence="2">GTP-binding protein</fullName>
    </submittedName>
</protein>
<dbReference type="RefSeq" id="WP_330957190.1">
    <property type="nucleotide sequence ID" value="NZ_JAZGJQ010000001.1"/>
</dbReference>
<keyword evidence="3" id="KW-1185">Reference proteome</keyword>
<feature type="domain" description="CobW/HypB/UreG nucleotide-binding" evidence="1">
    <location>
        <begin position="4"/>
        <end position="163"/>
    </location>
</feature>
<dbReference type="Gene3D" id="3.40.50.300">
    <property type="entry name" value="P-loop containing nucleotide triphosphate hydrolases"/>
    <property type="match status" value="1"/>
</dbReference>
<comment type="caution">
    <text evidence="2">The sequence shown here is derived from an EMBL/GenBank/DDBJ whole genome shotgun (WGS) entry which is preliminary data.</text>
</comment>
<name>A0ABU7R755_9ACTN</name>
<evidence type="ECO:0000259" key="1">
    <source>
        <dbReference type="Pfam" id="PF02492"/>
    </source>
</evidence>
<dbReference type="Proteomes" id="UP001332931">
    <property type="component" value="Unassembled WGS sequence"/>
</dbReference>
<dbReference type="InterPro" id="IPR027417">
    <property type="entry name" value="P-loop_NTPase"/>
</dbReference>
<dbReference type="Pfam" id="PF02492">
    <property type="entry name" value="cobW"/>
    <property type="match status" value="1"/>
</dbReference>
<dbReference type="InterPro" id="IPR003495">
    <property type="entry name" value="CobW/HypB/UreG_nucleotide-bd"/>
</dbReference>
<reference evidence="2 3" key="1">
    <citation type="submission" date="2024-01" db="EMBL/GenBank/DDBJ databases">
        <title>Description of Olsenella sp. nov., isolated from pig feces.</title>
        <authorList>
            <person name="Chang Y.-H."/>
        </authorList>
    </citation>
    <scope>NUCLEOTIDE SEQUENCE [LARGE SCALE GENOMIC DNA]</scope>
    <source>
        <strain evidence="2 3">YH-ols2223</strain>
    </source>
</reference>
<sequence length="205" mass="21582">MTEVIIISGARGAGKTTLINGIVAANALDEPPVVLECEAGESSVSWDLISAGRVSLWPVVPARRADAGDGLPHTLHQGLTTIMRSSPPACVIVEACDAASVDDVAGVVSYVGREQPLEVCAAITVVDATRVAEPRALSNAACRKLEEARLLVLTKAEGLSDYDVFRVRGILHALVDAPVVRLDSPPDYRRLLELAKVAWALRGGA</sequence>
<proteinExistence type="predicted"/>
<evidence type="ECO:0000313" key="3">
    <source>
        <dbReference type="Proteomes" id="UP001332931"/>
    </source>
</evidence>
<organism evidence="2 3">
    <name type="scientific">Olsenella absiana</name>
    <dbReference type="NCBI Taxonomy" id="3115222"/>
    <lineage>
        <taxon>Bacteria</taxon>
        <taxon>Bacillati</taxon>
        <taxon>Actinomycetota</taxon>
        <taxon>Coriobacteriia</taxon>
        <taxon>Coriobacteriales</taxon>
        <taxon>Atopobiaceae</taxon>
        <taxon>Olsenella</taxon>
    </lineage>
</organism>
<evidence type="ECO:0000313" key="2">
    <source>
        <dbReference type="EMBL" id="MEE6146424.1"/>
    </source>
</evidence>
<accession>A0ABU7R755</accession>
<dbReference type="SUPFAM" id="SSF52540">
    <property type="entry name" value="P-loop containing nucleoside triphosphate hydrolases"/>
    <property type="match status" value="1"/>
</dbReference>
<gene>
    <name evidence="2" type="ORF">VXJ25_00220</name>
</gene>
<dbReference type="EMBL" id="JAZGJQ010000001">
    <property type="protein sequence ID" value="MEE6146424.1"/>
    <property type="molecule type" value="Genomic_DNA"/>
</dbReference>